<dbReference type="RefSeq" id="WP_057625635.1">
    <property type="nucleotide sequence ID" value="NZ_LKHV02000001.1"/>
</dbReference>
<sequence>MLNISLALIFMLILIPFSANAYDQSRAKNNFSYELAECSVYFLLISEAASRKKKTQEGDELSIRYRDAGEALLEGAISFSHPETAVARAELLMKEMIADIDNNFENISILMNKYMSQCEQIYEKSEERLQYWLDQ</sequence>
<dbReference type="EMBL" id="LKHV02000001">
    <property type="protein sequence ID" value="MCS5708796.1"/>
    <property type="molecule type" value="Genomic_DNA"/>
</dbReference>
<proteinExistence type="predicted"/>
<keyword evidence="4" id="KW-1185">Reference proteome</keyword>
<evidence type="ECO:0000313" key="4">
    <source>
        <dbReference type="Proteomes" id="UP000051494"/>
    </source>
</evidence>
<feature type="signal peptide" evidence="1">
    <location>
        <begin position="1"/>
        <end position="21"/>
    </location>
</feature>
<reference evidence="2" key="1">
    <citation type="submission" date="2015-09" db="EMBL/GenBank/DDBJ databases">
        <title>Draft Genome Sequences of Two Novel Amoeba-resistant Intranuclear Bacteria, Candidatus Berkiella cookevillensis and Candidatus Berkiella aquae.</title>
        <authorList>
            <person name="Mehari Y.T."/>
            <person name="Arivett B.A."/>
            <person name="Farone A.L."/>
            <person name="Gunderson J.H."/>
            <person name="Farone M.B."/>
        </authorList>
    </citation>
    <scope>NUCLEOTIDE SEQUENCE [LARGE SCALE GENOMIC DNA]</scope>
    <source>
        <strain evidence="2">CC99</strain>
    </source>
</reference>
<comment type="caution">
    <text evidence="2">The sequence shown here is derived from an EMBL/GenBank/DDBJ whole genome shotgun (WGS) entry which is preliminary data.</text>
</comment>
<dbReference type="STRING" id="437022.CC99x_02556"/>
<reference evidence="3" key="2">
    <citation type="journal article" date="2016" name="Genome Announc.">
        <title>Draft Genome Sequences of Two Novel Amoeba-Resistant Intranuclear Bacteria, 'Candidatus Berkiella cookevillensis' and 'Candidatus Berkiella aquae'.</title>
        <authorList>
            <person name="Mehari Y.T."/>
            <person name="Arivett B.A."/>
            <person name="Farone A.L."/>
            <person name="Gunderson J.H."/>
            <person name="Farone M.B."/>
        </authorList>
    </citation>
    <scope>NUCLEOTIDE SEQUENCE</scope>
    <source>
        <strain evidence="3">CC99</strain>
    </source>
</reference>
<name>A0A0Q9YKI7_9GAMM</name>
<accession>A0A0Q9YKI7</accession>
<dbReference type="EMBL" id="LKHV01000025">
    <property type="protein sequence ID" value="KRG17207.1"/>
    <property type="molecule type" value="Genomic_DNA"/>
</dbReference>
<evidence type="ECO:0000256" key="1">
    <source>
        <dbReference type="SAM" id="SignalP"/>
    </source>
</evidence>
<evidence type="ECO:0000313" key="3">
    <source>
        <dbReference type="EMBL" id="MCS5708796.1"/>
    </source>
</evidence>
<feature type="chain" id="PRO_5043129711" evidence="1">
    <location>
        <begin position="22"/>
        <end position="135"/>
    </location>
</feature>
<organism evidence="2">
    <name type="scientific">Candidatus Berkiella cookevillensis</name>
    <dbReference type="NCBI Taxonomy" id="437022"/>
    <lineage>
        <taxon>Bacteria</taxon>
        <taxon>Pseudomonadati</taxon>
        <taxon>Pseudomonadota</taxon>
        <taxon>Gammaproteobacteria</taxon>
        <taxon>Candidatus Berkiellales</taxon>
        <taxon>Candidatus Berkiellaceae</taxon>
        <taxon>Candidatus Berkiella</taxon>
    </lineage>
</organism>
<dbReference type="AlphaFoldDB" id="A0A0Q9YKI7"/>
<dbReference type="Proteomes" id="UP000051494">
    <property type="component" value="Unassembled WGS sequence"/>
</dbReference>
<protein>
    <submittedName>
        <fullName evidence="2">Uncharacterized protein</fullName>
    </submittedName>
</protein>
<keyword evidence="1" id="KW-0732">Signal</keyword>
<evidence type="ECO:0000313" key="2">
    <source>
        <dbReference type="EMBL" id="KRG17207.1"/>
    </source>
</evidence>
<reference evidence="3" key="3">
    <citation type="submission" date="2021-06" db="EMBL/GenBank/DDBJ databases">
        <title>Genomic Description and Analysis of Intracellular Bacteria, Candidatus Berkiella cookevillensis and Candidatus Berkiella aquae.</title>
        <authorList>
            <person name="Kidane D.T."/>
            <person name="Mehari Y.T."/>
            <person name="Rice F.C."/>
            <person name="Arivett B.A."/>
            <person name="Farone A.L."/>
            <person name="Berk S.G."/>
            <person name="Farone M.B."/>
        </authorList>
    </citation>
    <scope>NUCLEOTIDE SEQUENCE</scope>
    <source>
        <strain evidence="3">CC99</strain>
    </source>
</reference>
<gene>
    <name evidence="3" type="ORF">CC99x_007750</name>
    <name evidence="2" type="ORF">CC99x_02556</name>
</gene>